<name>A0A101MCD4_PENFR</name>
<dbReference type="GO" id="GO:0043386">
    <property type="term" value="P:mycotoxin biosynthetic process"/>
    <property type="evidence" value="ECO:0007669"/>
    <property type="project" value="UniProtKB-ARBA"/>
</dbReference>
<evidence type="ECO:0000256" key="7">
    <source>
        <dbReference type="RuleBase" id="RU000461"/>
    </source>
</evidence>
<keyword evidence="4 7" id="KW-0560">Oxidoreductase</keyword>
<dbReference type="SUPFAM" id="SSF48264">
    <property type="entry name" value="Cytochrome P450"/>
    <property type="match status" value="1"/>
</dbReference>
<organism evidence="9 10">
    <name type="scientific">Penicillium freii</name>
    <dbReference type="NCBI Taxonomy" id="48697"/>
    <lineage>
        <taxon>Eukaryota</taxon>
        <taxon>Fungi</taxon>
        <taxon>Dikarya</taxon>
        <taxon>Ascomycota</taxon>
        <taxon>Pezizomycotina</taxon>
        <taxon>Eurotiomycetes</taxon>
        <taxon>Eurotiomycetidae</taxon>
        <taxon>Eurotiales</taxon>
        <taxon>Aspergillaceae</taxon>
        <taxon>Penicillium</taxon>
    </lineage>
</organism>
<keyword evidence="10" id="KW-1185">Reference proteome</keyword>
<comment type="caution">
    <text evidence="9">The sequence shown here is derived from an EMBL/GenBank/DDBJ whole genome shotgun (WGS) entry which is preliminary data.</text>
</comment>
<keyword evidence="8" id="KW-0812">Transmembrane</keyword>
<accession>A0A101MCD4</accession>
<dbReference type="Proteomes" id="UP000055045">
    <property type="component" value="Unassembled WGS sequence"/>
</dbReference>
<dbReference type="GO" id="GO:0020037">
    <property type="term" value="F:heme binding"/>
    <property type="evidence" value="ECO:0007669"/>
    <property type="project" value="InterPro"/>
</dbReference>
<dbReference type="Gene3D" id="1.10.630.10">
    <property type="entry name" value="Cytochrome P450"/>
    <property type="match status" value="1"/>
</dbReference>
<evidence type="ECO:0000256" key="3">
    <source>
        <dbReference type="ARBA" id="ARBA00022723"/>
    </source>
</evidence>
<keyword evidence="8" id="KW-1133">Transmembrane helix</keyword>
<proteinExistence type="inferred from homology"/>
<dbReference type="InterPro" id="IPR002974">
    <property type="entry name" value="Cyt_P450_E_CYP52_ascomycetes"/>
</dbReference>
<feature type="transmembrane region" description="Helical" evidence="8">
    <location>
        <begin position="12"/>
        <end position="31"/>
    </location>
</feature>
<dbReference type="InterPro" id="IPR001128">
    <property type="entry name" value="Cyt_P450"/>
</dbReference>
<comment type="similarity">
    <text evidence="2 7">Belongs to the cytochrome P450 family.</text>
</comment>
<dbReference type="PROSITE" id="PS00086">
    <property type="entry name" value="CYTOCHROME_P450"/>
    <property type="match status" value="1"/>
</dbReference>
<keyword evidence="5 7" id="KW-0408">Iron</keyword>
<evidence type="ECO:0000313" key="10">
    <source>
        <dbReference type="Proteomes" id="UP000055045"/>
    </source>
</evidence>
<dbReference type="GO" id="GO:0005506">
    <property type="term" value="F:iron ion binding"/>
    <property type="evidence" value="ECO:0007669"/>
    <property type="project" value="InterPro"/>
</dbReference>
<evidence type="ECO:0000313" key="9">
    <source>
        <dbReference type="EMBL" id="KUM57870.1"/>
    </source>
</evidence>
<evidence type="ECO:0008006" key="11">
    <source>
        <dbReference type="Google" id="ProtNLM"/>
    </source>
</evidence>
<sequence>MLMQYHNLPVQNIPVLLLCSGFLAILFRSLVLRVHYYRKARAWGCKPVPSRFQWDPFWGLDLVWSQWKALRGHYYIPWLSDLHKGQPKTFQIIFQGARVIHTIEPENLKSLTAINWKDFGISPLRRGKKAGHPFADRGVNSVDGEDWVFSRSLIKPFFMREVYANTQRLLPYTDHLLRIMPPDGETFNIQPHLQRWFLDVTTNFVFGAPMDALTHPERARVTWAMLDVLRGTRLRLQLYRVMHLIDWSWWLRAIKIIHEFMDERLDRVYADIAEHQKRIEAGEDVGPERLDLLWHMALGCPDRVELRSQLSLLFVPNNDTTSILTANVIWHLARNSKAWEKVRAEVLAHGDAPLTFEALRGMKYLQASINETHRLNPNNVTQVRMCVNDTTLPLGGGTDGQSPILIRKGDIVQVTKTVMQKDPLYWGEDVHAYRPERFEERTHFWEFVPFGGGPRRCPAHMMVQTESAYLIARLAQVYSRIEPRDENPFVSAMRIGPSNKTGVLVALYK</sequence>
<keyword evidence="6 7" id="KW-0503">Monooxygenase</keyword>
<keyword evidence="3 7" id="KW-0479">Metal-binding</keyword>
<dbReference type="PANTHER" id="PTHR24287">
    <property type="entry name" value="P450, PUTATIVE (EUROFUNG)-RELATED"/>
    <property type="match status" value="1"/>
</dbReference>
<dbReference type="OrthoDB" id="1470350at2759"/>
<evidence type="ECO:0000256" key="4">
    <source>
        <dbReference type="ARBA" id="ARBA00023002"/>
    </source>
</evidence>
<gene>
    <name evidence="9" type="ORF">ACN42_g9304</name>
</gene>
<dbReference type="AlphaFoldDB" id="A0A101MCD4"/>
<dbReference type="InterPro" id="IPR017972">
    <property type="entry name" value="Cyt_P450_CS"/>
</dbReference>
<evidence type="ECO:0000256" key="1">
    <source>
        <dbReference type="ARBA" id="ARBA00001971"/>
    </source>
</evidence>
<dbReference type="PANTHER" id="PTHR24287:SF18">
    <property type="entry name" value="CYTOCHROME P450 MONOOXYGENASE APDE-RELATED"/>
    <property type="match status" value="1"/>
</dbReference>
<dbReference type="EMBL" id="LLXE01000328">
    <property type="protein sequence ID" value="KUM57870.1"/>
    <property type="molecule type" value="Genomic_DNA"/>
</dbReference>
<dbReference type="Pfam" id="PF00067">
    <property type="entry name" value="p450"/>
    <property type="match status" value="1"/>
</dbReference>
<dbReference type="GO" id="GO:0016712">
    <property type="term" value="F:oxidoreductase activity, acting on paired donors, with incorporation or reduction of molecular oxygen, reduced flavin or flavoprotein as one donor, and incorporation of one atom of oxygen"/>
    <property type="evidence" value="ECO:0007669"/>
    <property type="project" value="InterPro"/>
</dbReference>
<comment type="cofactor">
    <cofactor evidence="1">
        <name>heme</name>
        <dbReference type="ChEBI" id="CHEBI:30413"/>
    </cofactor>
</comment>
<evidence type="ECO:0000256" key="2">
    <source>
        <dbReference type="ARBA" id="ARBA00010617"/>
    </source>
</evidence>
<protein>
    <recommendedName>
        <fullName evidence="11">Cytochrome P450</fullName>
    </recommendedName>
</protein>
<dbReference type="STRING" id="48697.A0A101MCD4"/>
<keyword evidence="8" id="KW-0472">Membrane</keyword>
<evidence type="ECO:0000256" key="8">
    <source>
        <dbReference type="SAM" id="Phobius"/>
    </source>
</evidence>
<dbReference type="InterPro" id="IPR047146">
    <property type="entry name" value="Cyt_P450_E_CYP52_fungi"/>
</dbReference>
<reference evidence="9 10" key="1">
    <citation type="submission" date="2015-10" db="EMBL/GenBank/DDBJ databases">
        <title>Genome sequencing of Penicillium freii.</title>
        <authorList>
            <person name="Nguyen H.D."/>
            <person name="Visagie C.M."/>
            <person name="Seifert K.A."/>
        </authorList>
    </citation>
    <scope>NUCLEOTIDE SEQUENCE [LARGE SCALE GENOMIC DNA]</scope>
    <source>
        <strain evidence="9 10">DAOM 242723</strain>
    </source>
</reference>
<dbReference type="InterPro" id="IPR036396">
    <property type="entry name" value="Cyt_P450_sf"/>
</dbReference>
<evidence type="ECO:0000256" key="6">
    <source>
        <dbReference type="ARBA" id="ARBA00023033"/>
    </source>
</evidence>
<dbReference type="PRINTS" id="PR01239">
    <property type="entry name" value="EP450IICYP52"/>
</dbReference>
<keyword evidence="7" id="KW-0349">Heme</keyword>
<evidence type="ECO:0000256" key="5">
    <source>
        <dbReference type="ARBA" id="ARBA00023004"/>
    </source>
</evidence>